<comment type="caution">
    <text evidence="1">The sequence shown here is derived from an EMBL/GenBank/DDBJ whole genome shotgun (WGS) entry which is preliminary data.</text>
</comment>
<protein>
    <submittedName>
        <fullName evidence="1">Uncharacterized protein</fullName>
    </submittedName>
</protein>
<dbReference type="EMBL" id="LUUG01000124">
    <property type="protein sequence ID" value="OAH97042.1"/>
    <property type="molecule type" value="Genomic_DNA"/>
</dbReference>
<evidence type="ECO:0000313" key="1">
    <source>
        <dbReference type="EMBL" id="OAH97042.1"/>
    </source>
</evidence>
<sequence length="81" mass="9657">MTKGYRAKKDAQKKLETLFEELLEHEGFGELRVDMRLLKRGQKEVIIYCGKQYRYVLDFQVQDAPTGTRDTNPLLERREQH</sequence>
<proteinExistence type="predicted"/>
<reference evidence="2" key="1">
    <citation type="submission" date="2016-03" db="EMBL/GenBank/DDBJ databases">
        <authorList>
            <person name="Heylen K."/>
            <person name="De Vos P."/>
            <person name="Vekeman B."/>
        </authorList>
    </citation>
    <scope>NUCLEOTIDE SEQUENCE [LARGE SCALE GENOMIC DNA]</scope>
    <source>
        <strain evidence="2">R-45363</strain>
    </source>
</reference>
<name>A0A177LVQ4_METMH</name>
<evidence type="ECO:0000313" key="2">
    <source>
        <dbReference type="Proteomes" id="UP000078090"/>
    </source>
</evidence>
<gene>
    <name evidence="1" type="ORF">A1332_22085</name>
</gene>
<dbReference type="RefSeq" id="WP_064010632.1">
    <property type="nucleotide sequence ID" value="NZ_LUUG01000124.1"/>
</dbReference>
<accession>A0A177LVQ4</accession>
<dbReference type="AlphaFoldDB" id="A0A177LVQ4"/>
<organism evidence="1 2">
    <name type="scientific">Methylomonas methanica</name>
    <dbReference type="NCBI Taxonomy" id="421"/>
    <lineage>
        <taxon>Bacteria</taxon>
        <taxon>Pseudomonadati</taxon>
        <taxon>Pseudomonadota</taxon>
        <taxon>Gammaproteobacteria</taxon>
        <taxon>Methylococcales</taxon>
        <taxon>Methylococcaceae</taxon>
        <taxon>Methylomonas</taxon>
    </lineage>
</organism>
<dbReference type="OrthoDB" id="9803747at2"/>
<dbReference type="Proteomes" id="UP000078090">
    <property type="component" value="Unassembled WGS sequence"/>
</dbReference>